<dbReference type="OrthoDB" id="4954974at2"/>
<dbReference type="Pfam" id="PF04964">
    <property type="entry name" value="Flp_Fap"/>
    <property type="match status" value="1"/>
</dbReference>
<protein>
    <submittedName>
        <fullName evidence="2">Flp family type IVb pilin</fullName>
    </submittedName>
</protein>
<evidence type="ECO:0000256" key="1">
    <source>
        <dbReference type="SAM" id="Phobius"/>
    </source>
</evidence>
<keyword evidence="1" id="KW-1133">Transmembrane helix</keyword>
<feature type="transmembrane region" description="Helical" evidence="1">
    <location>
        <begin position="20"/>
        <end position="40"/>
    </location>
</feature>
<dbReference type="AlphaFoldDB" id="A0A4P7IAQ0"/>
<keyword evidence="3" id="KW-1185">Reference proteome</keyword>
<keyword evidence="1" id="KW-0472">Membrane</keyword>
<name>A0A4P7IAQ0_9ACTN</name>
<dbReference type="Proteomes" id="UP000294853">
    <property type="component" value="Chromosome"/>
</dbReference>
<dbReference type="KEGG" id="nsn:EXE58_00425"/>
<keyword evidence="1" id="KW-0812">Transmembrane</keyword>
<evidence type="ECO:0000313" key="2">
    <source>
        <dbReference type="EMBL" id="QBX54088.1"/>
    </source>
</evidence>
<proteinExistence type="predicted"/>
<sequence length="53" mass="5618">MESPSSHRDERGATSVEYALMIGLITVVIVGAVTLFGIGVRDLFFIPAGVLNP</sequence>
<evidence type="ECO:0000313" key="3">
    <source>
        <dbReference type="Proteomes" id="UP000294853"/>
    </source>
</evidence>
<reference evidence="2 3" key="1">
    <citation type="submission" date="2019-03" db="EMBL/GenBank/DDBJ databases">
        <title>Three New Species of Nocardioides, Nocardioides euryhalodurans sp. nov., Nocardioides seonyuensis sp. nov. and Nocardioides eburneoflavus sp. nov. Iolated from Soil.</title>
        <authorList>
            <person name="Roh S.G."/>
            <person name="Lee C."/>
            <person name="Kim M.-K."/>
            <person name="Kim S.B."/>
        </authorList>
    </citation>
    <scope>NUCLEOTIDE SEQUENCE [LARGE SCALE GENOMIC DNA]</scope>
    <source>
        <strain evidence="2 3">MMS17-SY207-3</strain>
    </source>
</reference>
<gene>
    <name evidence="2" type="ORF">EXE58_00425</name>
</gene>
<dbReference type="EMBL" id="CP038436">
    <property type="protein sequence ID" value="QBX54088.1"/>
    <property type="molecule type" value="Genomic_DNA"/>
</dbReference>
<accession>A0A4P7IAQ0</accession>
<organism evidence="2 3">
    <name type="scientific">Nocardioides seonyuensis</name>
    <dbReference type="NCBI Taxonomy" id="2518371"/>
    <lineage>
        <taxon>Bacteria</taxon>
        <taxon>Bacillati</taxon>
        <taxon>Actinomycetota</taxon>
        <taxon>Actinomycetes</taxon>
        <taxon>Propionibacteriales</taxon>
        <taxon>Nocardioidaceae</taxon>
        <taxon>Nocardioides</taxon>
    </lineage>
</organism>
<dbReference type="RefSeq" id="WP_135266063.1">
    <property type="nucleotide sequence ID" value="NZ_CP038436.1"/>
</dbReference>
<dbReference type="InterPro" id="IPR007047">
    <property type="entry name" value="Flp_Fap"/>
</dbReference>